<dbReference type="PROSITE" id="PS00723">
    <property type="entry name" value="POLYPRENYL_SYNTHASE_1"/>
    <property type="match status" value="1"/>
</dbReference>
<keyword evidence="3 6" id="KW-0808">Transferase</keyword>
<sequence>MQVERDEVEMSTRTNGSARPVGLVKPRQTSADVRARVGLALEDFLADYVAVLGRIGEELSDLDGPLQTAVLAGGKRLRPLFAYWGARAAGAADEEGLIRVAASLELLHAFALIHDDVMDDSDLRRGRPSAHRAIEAAHRAAERHGDPARFGQAAAILLGDLLLVLSEQMLATAGLPTTAALRTRDVFASMRLELMAGQYLDIAAPTRGGVPLERALRIARYKSGKYTVEAPLHLGAAVVGAPASVVDAYTAFALPLGEAFQLRDDLLGVFGDSAVTGKPSGEDLREGKQTVLIALAREQASDAQRALLAARLGDPDLDDEGVAALRGLIVETGARDGAERMIAERCHHALAVLESAPLTAEGRSALRELAVAAVDRTA</sequence>
<feature type="region of interest" description="Disordered" evidence="7">
    <location>
        <begin position="1"/>
        <end position="22"/>
    </location>
</feature>
<dbReference type="InterPro" id="IPR000092">
    <property type="entry name" value="Polyprenyl_synt"/>
</dbReference>
<keyword evidence="4" id="KW-0479">Metal-binding</keyword>
<comment type="caution">
    <text evidence="8">The sequence shown here is derived from an EMBL/GenBank/DDBJ whole genome shotgun (WGS) entry which is preliminary data.</text>
</comment>
<dbReference type="InterPro" id="IPR033749">
    <property type="entry name" value="Polyprenyl_synt_CS"/>
</dbReference>
<dbReference type="Proteomes" id="UP001501676">
    <property type="component" value="Unassembled WGS sequence"/>
</dbReference>
<evidence type="ECO:0000313" key="8">
    <source>
        <dbReference type="EMBL" id="GAA3395545.1"/>
    </source>
</evidence>
<dbReference type="Gene3D" id="1.10.600.10">
    <property type="entry name" value="Farnesyl Diphosphate Synthase"/>
    <property type="match status" value="1"/>
</dbReference>
<accession>A0ABP6T7Y6</accession>
<dbReference type="SUPFAM" id="SSF48576">
    <property type="entry name" value="Terpenoid synthases"/>
    <property type="match status" value="1"/>
</dbReference>
<dbReference type="SFLD" id="SFLDG01017">
    <property type="entry name" value="Polyprenyl_Transferase_Like"/>
    <property type="match status" value="1"/>
</dbReference>
<dbReference type="SFLD" id="SFLDS00005">
    <property type="entry name" value="Isoprenoid_Synthase_Type_I"/>
    <property type="match status" value="1"/>
</dbReference>
<comment type="similarity">
    <text evidence="2 6">Belongs to the FPP/GGPP synthase family.</text>
</comment>
<protein>
    <submittedName>
        <fullName evidence="8">Polyprenyl synthetase family protein</fullName>
    </submittedName>
</protein>
<evidence type="ECO:0000256" key="7">
    <source>
        <dbReference type="SAM" id="MobiDB-lite"/>
    </source>
</evidence>
<evidence type="ECO:0000256" key="2">
    <source>
        <dbReference type="ARBA" id="ARBA00006706"/>
    </source>
</evidence>
<keyword evidence="9" id="KW-1185">Reference proteome</keyword>
<dbReference type="CDD" id="cd00685">
    <property type="entry name" value="Trans_IPPS_HT"/>
    <property type="match status" value="1"/>
</dbReference>
<gene>
    <name evidence="8" type="ORF">GCM10020369_69070</name>
</gene>
<evidence type="ECO:0000313" key="9">
    <source>
        <dbReference type="Proteomes" id="UP001501676"/>
    </source>
</evidence>
<name>A0ABP6T7Y6_9ACTN</name>
<dbReference type="EMBL" id="BAAAYN010000048">
    <property type="protein sequence ID" value="GAA3395545.1"/>
    <property type="molecule type" value="Genomic_DNA"/>
</dbReference>
<dbReference type="PANTHER" id="PTHR12001:SF85">
    <property type="entry name" value="SHORT CHAIN ISOPRENYL DIPHOSPHATE SYNTHASE"/>
    <property type="match status" value="1"/>
</dbReference>
<comment type="cofactor">
    <cofactor evidence="1">
        <name>Mg(2+)</name>
        <dbReference type="ChEBI" id="CHEBI:18420"/>
    </cofactor>
</comment>
<dbReference type="InterPro" id="IPR008949">
    <property type="entry name" value="Isoprenoid_synthase_dom_sf"/>
</dbReference>
<dbReference type="PROSITE" id="PS00444">
    <property type="entry name" value="POLYPRENYL_SYNTHASE_2"/>
    <property type="match status" value="1"/>
</dbReference>
<keyword evidence="5" id="KW-0460">Magnesium</keyword>
<evidence type="ECO:0000256" key="4">
    <source>
        <dbReference type="ARBA" id="ARBA00022723"/>
    </source>
</evidence>
<evidence type="ECO:0000256" key="5">
    <source>
        <dbReference type="ARBA" id="ARBA00022842"/>
    </source>
</evidence>
<evidence type="ECO:0000256" key="1">
    <source>
        <dbReference type="ARBA" id="ARBA00001946"/>
    </source>
</evidence>
<proteinExistence type="inferred from homology"/>
<dbReference type="PANTHER" id="PTHR12001">
    <property type="entry name" value="GERANYLGERANYL PYROPHOSPHATE SYNTHASE"/>
    <property type="match status" value="1"/>
</dbReference>
<reference evidence="9" key="1">
    <citation type="journal article" date="2019" name="Int. J. Syst. Evol. Microbiol.">
        <title>The Global Catalogue of Microorganisms (GCM) 10K type strain sequencing project: providing services to taxonomists for standard genome sequencing and annotation.</title>
        <authorList>
            <consortium name="The Broad Institute Genomics Platform"/>
            <consortium name="The Broad Institute Genome Sequencing Center for Infectious Disease"/>
            <person name="Wu L."/>
            <person name="Ma J."/>
        </authorList>
    </citation>
    <scope>NUCLEOTIDE SEQUENCE [LARGE SCALE GENOMIC DNA]</scope>
    <source>
        <strain evidence="9">JCM 9458</strain>
    </source>
</reference>
<evidence type="ECO:0000256" key="3">
    <source>
        <dbReference type="ARBA" id="ARBA00022679"/>
    </source>
</evidence>
<organism evidence="8 9">
    <name type="scientific">Cryptosporangium minutisporangium</name>
    <dbReference type="NCBI Taxonomy" id="113569"/>
    <lineage>
        <taxon>Bacteria</taxon>
        <taxon>Bacillati</taxon>
        <taxon>Actinomycetota</taxon>
        <taxon>Actinomycetes</taxon>
        <taxon>Cryptosporangiales</taxon>
        <taxon>Cryptosporangiaceae</taxon>
        <taxon>Cryptosporangium</taxon>
    </lineage>
</organism>
<evidence type="ECO:0000256" key="6">
    <source>
        <dbReference type="RuleBase" id="RU004466"/>
    </source>
</evidence>
<dbReference type="Pfam" id="PF00348">
    <property type="entry name" value="polyprenyl_synt"/>
    <property type="match status" value="1"/>
</dbReference>
<feature type="compositionally biased region" description="Basic and acidic residues" evidence="7">
    <location>
        <begin position="1"/>
        <end position="10"/>
    </location>
</feature>